<comment type="caution">
    <text evidence="1">The sequence shown here is derived from an EMBL/GenBank/DDBJ whole genome shotgun (WGS) entry which is preliminary data.</text>
</comment>
<evidence type="ECO:0000313" key="2">
    <source>
        <dbReference type="Proteomes" id="UP000789572"/>
    </source>
</evidence>
<dbReference type="OrthoDB" id="2399964at2759"/>
<dbReference type="EMBL" id="CAJVPJ010001609">
    <property type="protein sequence ID" value="CAG8597660.1"/>
    <property type="molecule type" value="Genomic_DNA"/>
</dbReference>
<organism evidence="1 2">
    <name type="scientific">Paraglomus occultum</name>
    <dbReference type="NCBI Taxonomy" id="144539"/>
    <lineage>
        <taxon>Eukaryota</taxon>
        <taxon>Fungi</taxon>
        <taxon>Fungi incertae sedis</taxon>
        <taxon>Mucoromycota</taxon>
        <taxon>Glomeromycotina</taxon>
        <taxon>Glomeromycetes</taxon>
        <taxon>Paraglomerales</taxon>
        <taxon>Paraglomeraceae</taxon>
        <taxon>Paraglomus</taxon>
    </lineage>
</organism>
<protein>
    <submittedName>
        <fullName evidence="1">11008_t:CDS:1</fullName>
    </submittedName>
</protein>
<keyword evidence="2" id="KW-1185">Reference proteome</keyword>
<name>A0A9N9CBP7_9GLOM</name>
<dbReference type="AlphaFoldDB" id="A0A9N9CBP7"/>
<evidence type="ECO:0000313" key="1">
    <source>
        <dbReference type="EMBL" id="CAG8597660.1"/>
    </source>
</evidence>
<accession>A0A9N9CBP7</accession>
<gene>
    <name evidence="1" type="ORF">POCULU_LOCUS7298</name>
</gene>
<sequence length="157" mass="17876">MGEEQAKNLLKEMISNFITQDKNYPQGLDLKNQAKFINSVFGEKLENGKKEEVIKETRTVLNGLVEAKVNELSAKDYDETNKRSKNPNTIRKLAGLYKLTDAIIDYGKEKNGEGKLETQRRINVAKALLTEIGNSYTFRKEIEDTEKLAEKEGIEAY</sequence>
<proteinExistence type="predicted"/>
<reference evidence="1" key="1">
    <citation type="submission" date="2021-06" db="EMBL/GenBank/DDBJ databases">
        <authorList>
            <person name="Kallberg Y."/>
            <person name="Tangrot J."/>
            <person name="Rosling A."/>
        </authorList>
    </citation>
    <scope>NUCLEOTIDE SEQUENCE</scope>
    <source>
        <strain evidence="1">IA702</strain>
    </source>
</reference>
<dbReference type="Proteomes" id="UP000789572">
    <property type="component" value="Unassembled WGS sequence"/>
</dbReference>